<accession>A0A516RM69</accession>
<dbReference type="AlphaFoldDB" id="A0A516RM69"/>
<gene>
    <name evidence="1" type="ORF">FH965_35425</name>
</gene>
<reference evidence="1 2" key="1">
    <citation type="journal article" date="2019" name="J. Ind. Microbiol. Biotechnol.">
        <title>The complete genomic sequence of Streptomyces spectabilis NRRL-2792 and identification of secondary metabolite biosynthetic gene clusters.</title>
        <authorList>
            <person name="Sinha A."/>
            <person name="Phillips-Salemka S."/>
            <person name="Niraula T.A."/>
            <person name="Short K.A."/>
            <person name="Niraula N.P."/>
        </authorList>
    </citation>
    <scope>NUCLEOTIDE SEQUENCE [LARGE SCALE GENOMIC DNA]</scope>
    <source>
        <strain evidence="1 2">NRRL 2792</strain>
    </source>
</reference>
<proteinExistence type="predicted"/>
<dbReference type="Proteomes" id="UP000316806">
    <property type="component" value="Chromosome"/>
</dbReference>
<sequence>MQFTAGGPAVTGQWSREQTARATFTSWIGLYGSNPDVVLRVTATSGGRTRVLTSREHGRLVATASENTRPC</sequence>
<protein>
    <submittedName>
        <fullName evidence="1">Uncharacterized protein</fullName>
    </submittedName>
</protein>
<evidence type="ECO:0000313" key="1">
    <source>
        <dbReference type="EMBL" id="QDQ16744.1"/>
    </source>
</evidence>
<evidence type="ECO:0000313" key="2">
    <source>
        <dbReference type="Proteomes" id="UP000316806"/>
    </source>
</evidence>
<dbReference type="EMBL" id="CP040916">
    <property type="protein sequence ID" value="QDQ16744.1"/>
    <property type="molecule type" value="Genomic_DNA"/>
</dbReference>
<name>A0A516RM69_STRST</name>
<organism evidence="1 2">
    <name type="scientific">Streptomyces spectabilis</name>
    <dbReference type="NCBI Taxonomy" id="68270"/>
    <lineage>
        <taxon>Bacteria</taxon>
        <taxon>Bacillati</taxon>
        <taxon>Actinomycetota</taxon>
        <taxon>Actinomycetes</taxon>
        <taxon>Kitasatosporales</taxon>
        <taxon>Streptomycetaceae</taxon>
        <taxon>Streptomyces</taxon>
    </lineage>
</organism>